<protein>
    <submittedName>
        <fullName evidence="2">Uncharacterized protein</fullName>
    </submittedName>
</protein>
<name>A0A875S7G4_EENNA</name>
<dbReference type="RefSeq" id="XP_038780861.1">
    <property type="nucleotide sequence ID" value="XM_038924933.1"/>
</dbReference>
<dbReference type="GeneID" id="62198104"/>
<dbReference type="AlphaFoldDB" id="A0A875S7G4"/>
<proteinExistence type="predicted"/>
<organism evidence="2 3">
    <name type="scientific">Eeniella nana</name>
    <name type="common">Yeast</name>
    <name type="synonym">Brettanomyces nanus</name>
    <dbReference type="NCBI Taxonomy" id="13502"/>
    <lineage>
        <taxon>Eukaryota</taxon>
        <taxon>Fungi</taxon>
        <taxon>Dikarya</taxon>
        <taxon>Ascomycota</taxon>
        <taxon>Saccharomycotina</taxon>
        <taxon>Pichiomycetes</taxon>
        <taxon>Pichiales</taxon>
        <taxon>Pichiaceae</taxon>
        <taxon>Brettanomyces</taxon>
    </lineage>
</organism>
<evidence type="ECO:0000313" key="3">
    <source>
        <dbReference type="Proteomes" id="UP000662931"/>
    </source>
</evidence>
<keyword evidence="1" id="KW-0732">Signal</keyword>
<feature type="chain" id="PRO_5034011831" evidence="1">
    <location>
        <begin position="23"/>
        <end position="262"/>
    </location>
</feature>
<feature type="signal peptide" evidence="1">
    <location>
        <begin position="1"/>
        <end position="22"/>
    </location>
</feature>
<sequence length="262" mass="30357">MLVFSATMLFVVVGSLLEVSSSLVDDYLWRRSIINRSIPVYDIPPKDKYVQLYIETCTSTREYLNNQLNVCIDNGSKFQSSRYMAKCFVDYSEGLRKDAKFCDFNVEKMLVEAYFKYSKEYAHLLVYSASVVAAEYRRSFLNNTKVLSAQITGKVVSLYYDQFIPAYKEVLHSSSRLYNNYLITGYQKTLAESGHLYDEYVNGKVKPWSSNVYHSVKSLPVWEHIDKKFEDARLGGYRRGREVVVLFGNCRRYIEGQLGYLG</sequence>
<reference evidence="2" key="1">
    <citation type="submission" date="2020-10" db="EMBL/GenBank/DDBJ databases">
        <authorList>
            <person name="Roach M.J.R."/>
        </authorList>
    </citation>
    <scope>NUCLEOTIDE SEQUENCE</scope>
    <source>
        <strain evidence="2">CBS 1945</strain>
    </source>
</reference>
<evidence type="ECO:0000256" key="1">
    <source>
        <dbReference type="SAM" id="SignalP"/>
    </source>
</evidence>
<keyword evidence="3" id="KW-1185">Reference proteome</keyword>
<evidence type="ECO:0000313" key="2">
    <source>
        <dbReference type="EMBL" id="QPG77296.1"/>
    </source>
</evidence>
<dbReference type="KEGG" id="bnn:FOA43_004704"/>
<dbReference type="OrthoDB" id="10573854at2759"/>
<dbReference type="Proteomes" id="UP000662931">
    <property type="component" value="Chromosome 4"/>
</dbReference>
<dbReference type="EMBL" id="CP064815">
    <property type="protein sequence ID" value="QPG77296.1"/>
    <property type="molecule type" value="Genomic_DNA"/>
</dbReference>
<gene>
    <name evidence="2" type="ORF">FOA43_004704</name>
</gene>
<accession>A0A875S7G4</accession>